<evidence type="ECO:0000313" key="1">
    <source>
        <dbReference type="EMBL" id="EHJ40492.1"/>
    </source>
</evidence>
<organism evidence="1 2">
    <name type="scientific">Leyella stercorea DSM 18206</name>
    <dbReference type="NCBI Taxonomy" id="1002367"/>
    <lineage>
        <taxon>Bacteria</taxon>
        <taxon>Pseudomonadati</taxon>
        <taxon>Bacteroidota</taxon>
        <taxon>Bacteroidia</taxon>
        <taxon>Bacteroidales</taxon>
        <taxon>Prevotellaceae</taxon>
        <taxon>Leyella</taxon>
    </lineage>
</organism>
<protein>
    <recommendedName>
        <fullName evidence="3">McrBC 5-methylcytosine restriction system component</fullName>
    </recommendedName>
</protein>
<evidence type="ECO:0000313" key="2">
    <source>
        <dbReference type="Proteomes" id="UP000004407"/>
    </source>
</evidence>
<evidence type="ECO:0008006" key="3">
    <source>
        <dbReference type="Google" id="ProtNLM"/>
    </source>
</evidence>
<dbReference type="PANTHER" id="PTHR38733">
    <property type="entry name" value="PROTEIN MCRC"/>
    <property type="match status" value="1"/>
</dbReference>
<reference evidence="1 2" key="1">
    <citation type="submission" date="2011-08" db="EMBL/GenBank/DDBJ databases">
        <authorList>
            <person name="Weinstock G."/>
            <person name="Sodergren E."/>
            <person name="Clifton S."/>
            <person name="Fulton L."/>
            <person name="Fulton B."/>
            <person name="Courtney L."/>
            <person name="Fronick C."/>
            <person name="Harrison M."/>
            <person name="Strong C."/>
            <person name="Farmer C."/>
            <person name="Delahaunty K."/>
            <person name="Markovic C."/>
            <person name="Hall O."/>
            <person name="Minx P."/>
            <person name="Tomlinson C."/>
            <person name="Mitreva M."/>
            <person name="Hou S."/>
            <person name="Chen J."/>
            <person name="Wollam A."/>
            <person name="Pepin K.H."/>
            <person name="Johnson M."/>
            <person name="Bhonagiri V."/>
            <person name="Zhang X."/>
            <person name="Suruliraj S."/>
            <person name="Warren W."/>
            <person name="Chinwalla A."/>
            <person name="Mardis E.R."/>
            <person name="Wilson R.K."/>
        </authorList>
    </citation>
    <scope>NUCLEOTIDE SEQUENCE [LARGE SCALE GENOMIC DNA]</scope>
    <source>
        <strain evidence="1 2">DSM 18206</strain>
    </source>
</reference>
<comment type="caution">
    <text evidence="1">The sequence shown here is derived from an EMBL/GenBank/DDBJ whole genome shotgun (WGS) entry which is preliminary data.</text>
</comment>
<dbReference type="GeneID" id="78337035"/>
<dbReference type="PATRIC" id="fig|1002367.3.peg.1073"/>
<dbReference type="PANTHER" id="PTHR38733:SF1">
    <property type="entry name" value="TYPE IV METHYL-DIRECTED RESTRICTION ENZYME ECOKMCRBC"/>
    <property type="match status" value="1"/>
</dbReference>
<dbReference type="Pfam" id="PF10117">
    <property type="entry name" value="McrBC"/>
    <property type="match status" value="1"/>
</dbReference>
<proteinExistence type="predicted"/>
<dbReference type="eggNOG" id="COG4268">
    <property type="taxonomic scope" value="Bacteria"/>
</dbReference>
<dbReference type="Proteomes" id="UP000004407">
    <property type="component" value="Unassembled WGS sequence"/>
</dbReference>
<dbReference type="EMBL" id="AFZZ01000115">
    <property type="protein sequence ID" value="EHJ40492.1"/>
    <property type="molecule type" value="Genomic_DNA"/>
</dbReference>
<gene>
    <name evidence="1" type="ORF">HMPREF0673_01342</name>
</gene>
<dbReference type="AlphaFoldDB" id="G6AXI8"/>
<dbReference type="RefSeq" id="WP_007899366.1">
    <property type="nucleotide sequence ID" value="NZ_JH379414.1"/>
</dbReference>
<accession>G6AXI8</accession>
<name>G6AXI8_9BACT</name>
<dbReference type="HOGENOM" id="CLU_037403_0_0_10"/>
<dbReference type="InterPro" id="IPR019292">
    <property type="entry name" value="McrC"/>
</dbReference>
<sequence length="437" mass="51097">MITIQDNNYQGKVCSLHDVADLLSIGNKSIRQLCDENEHLLVFPLSIDDTDDRIGDSTIVDIYAENENFVRIKSGNIMGFVGRKNQQLKIYSRFDNQKHDFFLHYMLQKVFSFNIFNLDYTSSEDNVFEFLVYMFPAMLKKAMRQGIYKEYRRFKHNDANVRGTIDISRHIRENIPFRGTVAYNTREFSFDNSVTELIRHTIEYIKTTPSGDIILSSDKTVEDGIKKIVSYTPSYNHTERIKIIQDNLRPCYHPFYKEYTALQKLCIQILRHEEIKYGTDDNRIYGILFDGAWLWEEYLNTLLCEKGFIHPENKLGSGAIYLFEHGGQRFPDFWKHDVVLDAKYKRLATNGNGLDIDRNDVHQIMAYMYRLKAPKGGIICPYMGDSNKVISQKMHKESYLGTMYLYALAISRDDCDSYEEFVKRIAEKENALLNEIS</sequence>